<keyword evidence="3" id="KW-1185">Reference proteome</keyword>
<dbReference type="EMBL" id="CP096916">
    <property type="protein sequence ID" value="WBM39990.1"/>
    <property type="molecule type" value="Genomic_DNA"/>
</dbReference>
<dbReference type="InterPro" id="IPR056090">
    <property type="entry name" value="DUF7673"/>
</dbReference>
<proteinExistence type="predicted"/>
<accession>A0ABY7N778</accession>
<evidence type="ECO:0000259" key="1">
    <source>
        <dbReference type="Pfam" id="PF24720"/>
    </source>
</evidence>
<dbReference type="Proteomes" id="UP001211866">
    <property type="component" value="Chromosome"/>
</dbReference>
<reference evidence="2 3" key="1">
    <citation type="submission" date="2022-05" db="EMBL/GenBank/DDBJ databases">
        <title>Complete sequence of strain NY11312.</title>
        <authorList>
            <person name="Zhou D."/>
        </authorList>
    </citation>
    <scope>NUCLEOTIDE SEQUENCE [LARGE SCALE GENOMIC DNA]</scope>
    <source>
        <strain evidence="2 3">NY11312</strain>
    </source>
</reference>
<evidence type="ECO:0000313" key="2">
    <source>
        <dbReference type="EMBL" id="WBM39990.1"/>
    </source>
</evidence>
<feature type="domain" description="DUF7673" evidence="1">
    <location>
        <begin position="16"/>
        <end position="86"/>
    </location>
</feature>
<dbReference type="Pfam" id="PF24720">
    <property type="entry name" value="DUF7673"/>
    <property type="match status" value="1"/>
</dbReference>
<gene>
    <name evidence="2" type="ORF">M2J83_09320</name>
</gene>
<organism evidence="2 3">
    <name type="scientific">Alcaligenes faecalis</name>
    <dbReference type="NCBI Taxonomy" id="511"/>
    <lineage>
        <taxon>Bacteria</taxon>
        <taxon>Pseudomonadati</taxon>
        <taxon>Pseudomonadota</taxon>
        <taxon>Betaproteobacteria</taxon>
        <taxon>Burkholderiales</taxon>
        <taxon>Alcaligenaceae</taxon>
        <taxon>Alcaligenes</taxon>
    </lineage>
</organism>
<sequence>MTEMKRQKNVETSVVPAVQRLLQIAKQDGGQGERVARFLLSWYNAKAWGGFDLSNLFSLEASIKDDILNAIQFMLANPGIYPDDKVFGDDAFYDIEDIKKFWGRGALLDDETRMLVY</sequence>
<evidence type="ECO:0000313" key="3">
    <source>
        <dbReference type="Proteomes" id="UP001211866"/>
    </source>
</evidence>
<protein>
    <recommendedName>
        <fullName evidence="1">DUF7673 domain-containing protein</fullName>
    </recommendedName>
</protein>
<name>A0ABY7N778_ALCFA</name>
<dbReference type="RefSeq" id="WP_270119883.1">
    <property type="nucleotide sequence ID" value="NZ_CP096916.1"/>
</dbReference>